<reference evidence="1 2" key="1">
    <citation type="submission" date="2019-02" db="EMBL/GenBank/DDBJ databases">
        <authorList>
            <consortium name="Pathogen Informatics"/>
        </authorList>
    </citation>
    <scope>NUCLEOTIDE SEQUENCE [LARGE SCALE GENOMIC DNA]</scope>
    <source>
        <strain evidence="1 2">3012STDY6756504</strain>
    </source>
</reference>
<dbReference type="AlphaFoldDB" id="A0A4V6ID03"/>
<dbReference type="Proteomes" id="UP000290439">
    <property type="component" value="Chromosome"/>
</dbReference>
<dbReference type="EMBL" id="LR215973">
    <property type="protein sequence ID" value="VFB01494.1"/>
    <property type="molecule type" value="Genomic_DNA"/>
</dbReference>
<evidence type="ECO:0000313" key="1">
    <source>
        <dbReference type="EMBL" id="VFB01494.1"/>
    </source>
</evidence>
<organism evidence="1 2">
    <name type="scientific">Nocardia cyriacigeorgica</name>
    <dbReference type="NCBI Taxonomy" id="135487"/>
    <lineage>
        <taxon>Bacteria</taxon>
        <taxon>Bacillati</taxon>
        <taxon>Actinomycetota</taxon>
        <taxon>Actinomycetes</taxon>
        <taxon>Mycobacteriales</taxon>
        <taxon>Nocardiaceae</taxon>
        <taxon>Nocardia</taxon>
    </lineage>
</organism>
<accession>A0A4V6ID03</accession>
<proteinExistence type="predicted"/>
<protein>
    <submittedName>
        <fullName evidence="1">Uncharacterized protein</fullName>
    </submittedName>
</protein>
<dbReference type="RefSeq" id="WP_130918983.1">
    <property type="nucleotide sequence ID" value="NZ_LR215973.1"/>
</dbReference>
<name>A0A4V6ID03_9NOCA</name>
<evidence type="ECO:0000313" key="2">
    <source>
        <dbReference type="Proteomes" id="UP000290439"/>
    </source>
</evidence>
<sequence length="91" mass="10024">MIDLVDDVLGACVVDYVFDTNDGPIGRSCSLLDGRPAWPEGAHGVTVSATQIEQIARKLELLAEWCPKPVELAEAVEQAAREVRRLHRWAV</sequence>
<gene>
    <name evidence="1" type="ORF">NCTC10797_05313</name>
</gene>